<evidence type="ECO:0000256" key="1">
    <source>
        <dbReference type="ARBA" id="ARBA00022679"/>
    </source>
</evidence>
<dbReference type="EMBL" id="JAEACU010000009">
    <property type="protein sequence ID" value="KAH7518615.1"/>
    <property type="molecule type" value="Genomic_DNA"/>
</dbReference>
<accession>A0A978UUR5</accession>
<keyword evidence="2" id="KW-0812">Transmembrane</keyword>
<proteinExistence type="predicted"/>
<keyword evidence="2" id="KW-1133">Transmembrane helix</keyword>
<reference evidence="3" key="1">
    <citation type="journal article" date="2021" name="Front. Plant Sci.">
        <title>Chromosome-Scale Genome Assembly for Chinese Sour Jujube and Insights Into Its Genome Evolution and Domestication Signature.</title>
        <authorList>
            <person name="Shen L.-Y."/>
            <person name="Luo H."/>
            <person name="Wang X.-L."/>
            <person name="Wang X.-M."/>
            <person name="Qiu X.-J."/>
            <person name="Liu H."/>
            <person name="Zhou S.-S."/>
            <person name="Jia K.-H."/>
            <person name="Nie S."/>
            <person name="Bao Y.-T."/>
            <person name="Zhang R.-G."/>
            <person name="Yun Q.-Z."/>
            <person name="Chai Y.-H."/>
            <person name="Lu J.-Y."/>
            <person name="Li Y."/>
            <person name="Zhao S.-W."/>
            <person name="Mao J.-F."/>
            <person name="Jia S.-G."/>
            <person name="Mao Y.-M."/>
        </authorList>
    </citation>
    <scope>NUCLEOTIDE SEQUENCE</scope>
    <source>
        <strain evidence="3">AT0</strain>
        <tissue evidence="3">Leaf</tissue>
    </source>
</reference>
<keyword evidence="1" id="KW-0808">Transferase</keyword>
<evidence type="ECO:0000313" key="3">
    <source>
        <dbReference type="EMBL" id="KAH7518615.1"/>
    </source>
</evidence>
<sequence length="69" mass="7492">MSATQNEGDKAVGKMSPLVRICTQRGSVVVNLAVIAMYILLLTSGLFSALPLTCIVIHSQMLKLMRLMN</sequence>
<dbReference type="InterPro" id="IPR026046">
    <property type="entry name" value="UBIAD1"/>
</dbReference>
<dbReference type="AlphaFoldDB" id="A0A978UUR5"/>
<evidence type="ECO:0000313" key="4">
    <source>
        <dbReference type="Proteomes" id="UP000813462"/>
    </source>
</evidence>
<dbReference type="PANTHER" id="PTHR13929">
    <property type="entry name" value="1,4-DIHYDROXY-2-NAPHTHOATE OCTAPRENYLTRANSFERASE"/>
    <property type="match status" value="1"/>
</dbReference>
<dbReference type="Proteomes" id="UP000813462">
    <property type="component" value="Unassembled WGS sequence"/>
</dbReference>
<gene>
    <name evidence="3" type="ORF">FEM48_Zijuj09G0190000</name>
</gene>
<evidence type="ECO:0000256" key="2">
    <source>
        <dbReference type="SAM" id="Phobius"/>
    </source>
</evidence>
<dbReference type="PANTHER" id="PTHR13929:SF0">
    <property type="entry name" value="UBIA PRENYLTRANSFERASE DOMAIN-CONTAINING PROTEIN 1"/>
    <property type="match status" value="1"/>
</dbReference>
<dbReference type="GO" id="GO:0004659">
    <property type="term" value="F:prenyltransferase activity"/>
    <property type="evidence" value="ECO:0007669"/>
    <property type="project" value="InterPro"/>
</dbReference>
<name>A0A978UUR5_ZIZJJ</name>
<dbReference type="GO" id="GO:0042372">
    <property type="term" value="P:phylloquinone biosynthetic process"/>
    <property type="evidence" value="ECO:0007669"/>
    <property type="project" value="TreeGrafter"/>
</dbReference>
<comment type="caution">
    <text evidence="3">The sequence shown here is derived from an EMBL/GenBank/DDBJ whole genome shotgun (WGS) entry which is preliminary data.</text>
</comment>
<keyword evidence="2" id="KW-0472">Membrane</keyword>
<protein>
    <submittedName>
        <fullName evidence="3">Uncharacterized protein</fullName>
    </submittedName>
</protein>
<organism evidence="3 4">
    <name type="scientific">Ziziphus jujuba var. spinosa</name>
    <dbReference type="NCBI Taxonomy" id="714518"/>
    <lineage>
        <taxon>Eukaryota</taxon>
        <taxon>Viridiplantae</taxon>
        <taxon>Streptophyta</taxon>
        <taxon>Embryophyta</taxon>
        <taxon>Tracheophyta</taxon>
        <taxon>Spermatophyta</taxon>
        <taxon>Magnoliopsida</taxon>
        <taxon>eudicotyledons</taxon>
        <taxon>Gunneridae</taxon>
        <taxon>Pentapetalae</taxon>
        <taxon>rosids</taxon>
        <taxon>fabids</taxon>
        <taxon>Rosales</taxon>
        <taxon>Rhamnaceae</taxon>
        <taxon>Paliureae</taxon>
        <taxon>Ziziphus</taxon>
    </lineage>
</organism>
<feature type="transmembrane region" description="Helical" evidence="2">
    <location>
        <begin position="35"/>
        <end position="58"/>
    </location>
</feature>